<name>A0A8H4PIG8_9HYPO</name>
<reference evidence="3 4" key="1">
    <citation type="submission" date="2020-01" db="EMBL/GenBank/DDBJ databases">
        <title>Identification and distribution of gene clusters putatively required for synthesis of sphingolipid metabolism inhibitors in phylogenetically diverse species of the filamentous fungus Fusarium.</title>
        <authorList>
            <person name="Kim H.-S."/>
            <person name="Busman M."/>
            <person name="Brown D.W."/>
            <person name="Divon H."/>
            <person name="Uhlig S."/>
            <person name="Proctor R.H."/>
        </authorList>
    </citation>
    <scope>NUCLEOTIDE SEQUENCE [LARGE SCALE GENOMIC DNA]</scope>
    <source>
        <strain evidence="3 4">NRRL 20459</strain>
    </source>
</reference>
<organism evidence="3 4">
    <name type="scientific">Fusarium albosuccineum</name>
    <dbReference type="NCBI Taxonomy" id="1237068"/>
    <lineage>
        <taxon>Eukaryota</taxon>
        <taxon>Fungi</taxon>
        <taxon>Dikarya</taxon>
        <taxon>Ascomycota</taxon>
        <taxon>Pezizomycotina</taxon>
        <taxon>Sordariomycetes</taxon>
        <taxon>Hypocreomycetidae</taxon>
        <taxon>Hypocreales</taxon>
        <taxon>Nectriaceae</taxon>
        <taxon>Fusarium</taxon>
        <taxon>Fusarium decemcellulare species complex</taxon>
    </lineage>
</organism>
<feature type="compositionally biased region" description="Basic and acidic residues" evidence="1">
    <location>
        <begin position="28"/>
        <end position="43"/>
    </location>
</feature>
<dbReference type="PANTHER" id="PTHR33112:SF12">
    <property type="entry name" value="HETEROKARYON INCOMPATIBILITY DOMAIN-CONTAINING PROTEIN"/>
    <property type="match status" value="1"/>
</dbReference>
<dbReference type="Pfam" id="PF06985">
    <property type="entry name" value="HET"/>
    <property type="match status" value="1"/>
</dbReference>
<dbReference type="EMBL" id="JAADYS010001485">
    <property type="protein sequence ID" value="KAF4462752.1"/>
    <property type="molecule type" value="Genomic_DNA"/>
</dbReference>
<dbReference type="Proteomes" id="UP000554235">
    <property type="component" value="Unassembled WGS sequence"/>
</dbReference>
<evidence type="ECO:0000313" key="4">
    <source>
        <dbReference type="Proteomes" id="UP000554235"/>
    </source>
</evidence>
<dbReference type="PANTHER" id="PTHR33112">
    <property type="entry name" value="DOMAIN PROTEIN, PUTATIVE-RELATED"/>
    <property type="match status" value="1"/>
</dbReference>
<dbReference type="OrthoDB" id="5135333at2759"/>
<protein>
    <submittedName>
        <fullName evidence="3">Tol</fullName>
    </submittedName>
</protein>
<feature type="domain" description="Heterokaryon incompatibility" evidence="2">
    <location>
        <begin position="165"/>
        <end position="320"/>
    </location>
</feature>
<evidence type="ECO:0000256" key="1">
    <source>
        <dbReference type="SAM" id="MobiDB-lite"/>
    </source>
</evidence>
<evidence type="ECO:0000259" key="2">
    <source>
        <dbReference type="Pfam" id="PF06985"/>
    </source>
</evidence>
<dbReference type="InterPro" id="IPR010730">
    <property type="entry name" value="HET"/>
</dbReference>
<keyword evidence="4" id="KW-1185">Reference proteome</keyword>
<comment type="caution">
    <text evidence="3">The sequence shown here is derived from an EMBL/GenBank/DDBJ whole genome shotgun (WGS) entry which is preliminary data.</text>
</comment>
<accession>A0A8H4PIG8</accession>
<gene>
    <name evidence="3" type="ORF">FALBO_10436</name>
</gene>
<sequence length="714" mass="80778">MGKPIECSIKDDHLCVRRHHLPGSEGETEVKDSNQQEPKEQDQGPRSVAENISRIVVELTPCLWGNTAAQFGLRLHATWDGHDQIAWKTQDKTPVVSPVGFGRRVNPLLDISMVRGWLHQCEKEHGDRCACPSWMSGGEDDWPRNLRVIDIQERRIVNLAPGGRYIALSYVWGLDKNGLESRFARCLGTKTFPQLSKANGLDTIAIPQTVKDAMSLTSNLNERYLWVDALCILQDDIDDLTFHTGQMDLVYAGAVLTIVASCGENSESGLAGVAGQPREVFHRSARVSEEGWSLSTTATLCYEDSLQLSAWNSRGWTYQERILSRRALVFTPYQIYWICEKSTWDEEVILEPPEIEVDLLNQALWCNDEWDDGFTKFSKHTFLTYITSYSSRQLTFPSDAFSAFSGILRRYEHLNKEQTFWGIPTERFDLHLLWSFGDERRVESHRVMLEGSRVHYIPYPSWSWLGWTGFISALMAGYFYRIQDPTSELKFYSLMTDQSLRVLDTRSFPSEAEKASVDGRAGSAAATPEWKGETTIKEPISDCYDQLTSQISALDISDKEGSSLVPNLPVHDTGRLIFRTSHVQALAWTVQSQDGKNWLHIEAEDFNLKTSAASGFYAVDDSEATEEIPGTASDQTRAGEVEDAEPAKAKMDFIVISRYLDTNANEGEETCHLDIMVIKESATEPGIWSRRTLVIIEEKDWLRLKPSWKTVILA</sequence>
<evidence type="ECO:0000313" key="3">
    <source>
        <dbReference type="EMBL" id="KAF4462752.1"/>
    </source>
</evidence>
<dbReference type="AlphaFoldDB" id="A0A8H4PIG8"/>
<feature type="region of interest" description="Disordered" evidence="1">
    <location>
        <begin position="20"/>
        <end position="49"/>
    </location>
</feature>
<proteinExistence type="predicted"/>